<dbReference type="PROSITE" id="PS50048">
    <property type="entry name" value="ZN2_CY6_FUNGAL_2"/>
    <property type="match status" value="1"/>
</dbReference>
<dbReference type="Pfam" id="PF00172">
    <property type="entry name" value="Zn_clus"/>
    <property type="match status" value="1"/>
</dbReference>
<dbReference type="CDD" id="cd00067">
    <property type="entry name" value="GAL4"/>
    <property type="match status" value="1"/>
</dbReference>
<dbReference type="PANTHER" id="PTHR31001:SF57">
    <property type="entry name" value="ZN(II)2CYS6 TRANSCRIPTION FACTOR (EUROFUNG)"/>
    <property type="match status" value="1"/>
</dbReference>
<keyword evidence="2" id="KW-0479">Metal-binding</keyword>
<evidence type="ECO:0000313" key="6">
    <source>
        <dbReference type="EMBL" id="KAH7175370.1"/>
    </source>
</evidence>
<dbReference type="CDD" id="cd12148">
    <property type="entry name" value="fungal_TF_MHR"/>
    <property type="match status" value="1"/>
</dbReference>
<feature type="domain" description="Zn(2)-C6 fungal-type" evidence="5">
    <location>
        <begin position="111"/>
        <end position="140"/>
    </location>
</feature>
<dbReference type="GO" id="GO:0000981">
    <property type="term" value="F:DNA-binding transcription factor activity, RNA polymerase II-specific"/>
    <property type="evidence" value="ECO:0007669"/>
    <property type="project" value="InterPro"/>
</dbReference>
<protein>
    <submittedName>
        <fullName evidence="6">Fungal-specific transcription factor</fullName>
    </submittedName>
</protein>
<evidence type="ECO:0000256" key="1">
    <source>
        <dbReference type="ARBA" id="ARBA00004123"/>
    </source>
</evidence>
<dbReference type="PANTHER" id="PTHR31001">
    <property type="entry name" value="UNCHARACTERIZED TRANSCRIPTIONAL REGULATORY PROTEIN"/>
    <property type="match status" value="1"/>
</dbReference>
<dbReference type="SMART" id="SM00906">
    <property type="entry name" value="Fungal_trans"/>
    <property type="match status" value="1"/>
</dbReference>
<dbReference type="EMBL" id="JAGMUV010000001">
    <property type="protein sequence ID" value="KAH7175370.1"/>
    <property type="molecule type" value="Genomic_DNA"/>
</dbReference>
<dbReference type="Pfam" id="PF04082">
    <property type="entry name" value="Fungal_trans"/>
    <property type="match status" value="1"/>
</dbReference>
<proteinExistence type="predicted"/>
<accession>A0A9P9FRI6</accession>
<dbReference type="AlphaFoldDB" id="A0A9P9FRI6"/>
<dbReference type="PROSITE" id="PS00463">
    <property type="entry name" value="ZN2_CY6_FUNGAL_1"/>
    <property type="match status" value="1"/>
</dbReference>
<evidence type="ECO:0000256" key="4">
    <source>
        <dbReference type="SAM" id="MobiDB-lite"/>
    </source>
</evidence>
<sequence>MCCQKQRFSAFKRVLEKCRTNRSLIASSLFRSDIACGLESLSAAAQEWEPRPKRPTTALEAGQASPLWSALAGPRISVVHKPTGNYRSLFGHGRPGQSWASPRTGRRVERSCVICHRRKVRCDKQSPCSQCSRGGYTCLYPQTGPVRRVRKTTITDVASRISELEKTLITVSREQETKLSIRPFNPAPSHTGAGQTGRDYTSTGHTGTAYKTSPAAEPLGRPARSECTDDSPSDEILLKKGSSSQYFNEVLFSRVIEQEHDVRSALSTPRSQSPQQFTSSPFNLMGILSSKCFEQPLTCYLPTKLAAMQLWRVYVDSVDPCIKILHIPTDEISIYTTIDDPDNASTEVLAVCFAVYFAATVALEPAEVANLLEDDKYSCLHKFKKGVEQAFARGEFLEAPTVGLLQALAIYSAAVRVHNSGRGIWVLNGLAIRAAESIGLHRDGKKLNLSPFESEIRRRLWWHLVARDGRAAEDHGLNNTYSPALMTGVDLPLNLEDVDLYPEMKELPPPRAGWTRMTLALVNIEVARVCGKLLQPGPGTGTPRELFRAQLVSEAKGKMAEALGRCNYVIPRQRMTIKVAQLILRKLDLVSRQRESVDSFSGLATEDNLLEALSILEESDNIWSDDLLRPFRWSMRAYPQFHMMIYILWYLCVRPQGSSAARALEAVGSHLESTRMTDACATNESKWVVLAALKSKATSIMNCSKDDDSPGVDGACSTPQPADDSMGLVAWKTGMETSGQQEFDNPQGILDWRKLLEDFQLDATDFSIF</sequence>
<dbReference type="SUPFAM" id="SSF57701">
    <property type="entry name" value="Zn2/Cys6 DNA-binding domain"/>
    <property type="match status" value="1"/>
</dbReference>
<dbReference type="Gene3D" id="4.10.240.10">
    <property type="entry name" value="Zn(2)-C6 fungal-type DNA-binding domain"/>
    <property type="match status" value="1"/>
</dbReference>
<dbReference type="InterPro" id="IPR007219">
    <property type="entry name" value="XnlR_reg_dom"/>
</dbReference>
<name>A0A9P9FRI6_9HYPO</name>
<feature type="region of interest" description="Disordered" evidence="4">
    <location>
        <begin position="182"/>
        <end position="232"/>
    </location>
</feature>
<dbReference type="GO" id="GO:0003677">
    <property type="term" value="F:DNA binding"/>
    <property type="evidence" value="ECO:0007669"/>
    <property type="project" value="InterPro"/>
</dbReference>
<keyword evidence="3" id="KW-0539">Nucleus</keyword>
<dbReference type="OrthoDB" id="424974at2759"/>
<comment type="caution">
    <text evidence="6">The sequence shown here is derived from an EMBL/GenBank/DDBJ whole genome shotgun (WGS) entry which is preliminary data.</text>
</comment>
<evidence type="ECO:0000256" key="3">
    <source>
        <dbReference type="ARBA" id="ARBA00023242"/>
    </source>
</evidence>
<reference evidence="6" key="1">
    <citation type="journal article" date="2021" name="Nat. Commun.">
        <title>Genetic determinants of endophytism in the Arabidopsis root mycobiome.</title>
        <authorList>
            <person name="Mesny F."/>
            <person name="Miyauchi S."/>
            <person name="Thiergart T."/>
            <person name="Pickel B."/>
            <person name="Atanasova L."/>
            <person name="Karlsson M."/>
            <person name="Huettel B."/>
            <person name="Barry K.W."/>
            <person name="Haridas S."/>
            <person name="Chen C."/>
            <person name="Bauer D."/>
            <person name="Andreopoulos W."/>
            <person name="Pangilinan J."/>
            <person name="LaButti K."/>
            <person name="Riley R."/>
            <person name="Lipzen A."/>
            <person name="Clum A."/>
            <person name="Drula E."/>
            <person name="Henrissat B."/>
            <person name="Kohler A."/>
            <person name="Grigoriev I.V."/>
            <person name="Martin F.M."/>
            <person name="Hacquard S."/>
        </authorList>
    </citation>
    <scope>NUCLEOTIDE SEQUENCE</scope>
    <source>
        <strain evidence="6">MPI-CAGE-AT-0147</strain>
    </source>
</reference>
<dbReference type="GO" id="GO:0008270">
    <property type="term" value="F:zinc ion binding"/>
    <property type="evidence" value="ECO:0007669"/>
    <property type="project" value="InterPro"/>
</dbReference>
<comment type="subcellular location">
    <subcellularLocation>
        <location evidence="1">Nucleus</location>
    </subcellularLocation>
</comment>
<organism evidence="6 7">
    <name type="scientific">Dactylonectria macrodidyma</name>
    <dbReference type="NCBI Taxonomy" id="307937"/>
    <lineage>
        <taxon>Eukaryota</taxon>
        <taxon>Fungi</taxon>
        <taxon>Dikarya</taxon>
        <taxon>Ascomycota</taxon>
        <taxon>Pezizomycotina</taxon>
        <taxon>Sordariomycetes</taxon>
        <taxon>Hypocreomycetidae</taxon>
        <taxon>Hypocreales</taxon>
        <taxon>Nectriaceae</taxon>
        <taxon>Dactylonectria</taxon>
    </lineage>
</organism>
<gene>
    <name evidence="6" type="ORF">EDB81DRAFT_895877</name>
</gene>
<dbReference type="InterPro" id="IPR036864">
    <property type="entry name" value="Zn2-C6_fun-type_DNA-bd_sf"/>
</dbReference>
<dbReference type="GO" id="GO:0005634">
    <property type="term" value="C:nucleus"/>
    <property type="evidence" value="ECO:0007669"/>
    <property type="project" value="UniProtKB-SubCell"/>
</dbReference>
<dbReference type="Proteomes" id="UP000738349">
    <property type="component" value="Unassembled WGS sequence"/>
</dbReference>
<dbReference type="InterPro" id="IPR050613">
    <property type="entry name" value="Sec_Metabolite_Reg"/>
</dbReference>
<dbReference type="InterPro" id="IPR001138">
    <property type="entry name" value="Zn2Cys6_DnaBD"/>
</dbReference>
<evidence type="ECO:0000259" key="5">
    <source>
        <dbReference type="PROSITE" id="PS50048"/>
    </source>
</evidence>
<feature type="compositionally biased region" description="Polar residues" evidence="4">
    <location>
        <begin position="198"/>
        <end position="211"/>
    </location>
</feature>
<keyword evidence="7" id="KW-1185">Reference proteome</keyword>
<dbReference type="SMART" id="SM00066">
    <property type="entry name" value="GAL4"/>
    <property type="match status" value="1"/>
</dbReference>
<evidence type="ECO:0000256" key="2">
    <source>
        <dbReference type="ARBA" id="ARBA00022723"/>
    </source>
</evidence>
<evidence type="ECO:0000313" key="7">
    <source>
        <dbReference type="Proteomes" id="UP000738349"/>
    </source>
</evidence>
<dbReference type="GO" id="GO:0006351">
    <property type="term" value="P:DNA-templated transcription"/>
    <property type="evidence" value="ECO:0007669"/>
    <property type="project" value="InterPro"/>
</dbReference>